<name>A0A5B9EC56_9BACT</name>
<proteinExistence type="predicted"/>
<dbReference type="OrthoDB" id="5514409at2"/>
<dbReference type="AlphaFoldDB" id="A0A5B9EC56"/>
<dbReference type="EMBL" id="CP042806">
    <property type="protein sequence ID" value="QEE29672.1"/>
    <property type="molecule type" value="Genomic_DNA"/>
</dbReference>
<dbReference type="KEGG" id="talb:FTW19_17775"/>
<keyword evidence="3" id="KW-1185">Reference proteome</keyword>
<sequence length="233" mass="24914">MLPGQERALFGHKGKKKRRRRCGQGVRVIDDLDKTLQAFLQPVCASAPTGPPEISFANPGTGFPSEETALPLINLFLCGITQRDDMRENASTVQRQADGTAQVQRPPVFLSATYLITVWTDEKTDVNASQEHGIIGTLTAALLGTPLLPAEVFMGALSGLSAGAVTGKLSNASPARAASVYQALGNRQKLSLDYEVTFPVPVFAPQGTPLVTGRTVRFRSITEQPSSPETPRA</sequence>
<feature type="domain" description="Pvc16 N-terminal" evidence="1">
    <location>
        <begin position="33"/>
        <end position="204"/>
    </location>
</feature>
<evidence type="ECO:0000313" key="2">
    <source>
        <dbReference type="EMBL" id="QEE29672.1"/>
    </source>
</evidence>
<protein>
    <submittedName>
        <fullName evidence="2">DUF4255 domain-containing protein</fullName>
    </submittedName>
</protein>
<evidence type="ECO:0000259" key="1">
    <source>
        <dbReference type="Pfam" id="PF14065"/>
    </source>
</evidence>
<gene>
    <name evidence="2" type="ORF">FTW19_17775</name>
</gene>
<dbReference type="Proteomes" id="UP000321820">
    <property type="component" value="Chromosome"/>
</dbReference>
<evidence type="ECO:0000313" key="3">
    <source>
        <dbReference type="Proteomes" id="UP000321820"/>
    </source>
</evidence>
<reference evidence="2 3" key="1">
    <citation type="submission" date="2019-08" db="EMBL/GenBank/DDBJ databases">
        <title>Complete genome sequence of Terriglobus albidus strain ORNL.</title>
        <authorList>
            <person name="Podar M."/>
        </authorList>
    </citation>
    <scope>NUCLEOTIDE SEQUENCE [LARGE SCALE GENOMIC DNA]</scope>
    <source>
        <strain evidence="2 3">ORNL</strain>
    </source>
</reference>
<organism evidence="2 3">
    <name type="scientific">Terriglobus albidus</name>
    <dbReference type="NCBI Taxonomy" id="1592106"/>
    <lineage>
        <taxon>Bacteria</taxon>
        <taxon>Pseudomonadati</taxon>
        <taxon>Acidobacteriota</taxon>
        <taxon>Terriglobia</taxon>
        <taxon>Terriglobales</taxon>
        <taxon>Acidobacteriaceae</taxon>
        <taxon>Terriglobus</taxon>
    </lineage>
</organism>
<accession>A0A5B9EC56</accession>
<dbReference type="Pfam" id="PF14065">
    <property type="entry name" value="Pvc16_N"/>
    <property type="match status" value="1"/>
</dbReference>
<dbReference type="InterPro" id="IPR025351">
    <property type="entry name" value="Pvc16_N"/>
</dbReference>